<feature type="compositionally biased region" description="Low complexity" evidence="1">
    <location>
        <begin position="24"/>
        <end position="37"/>
    </location>
</feature>
<gene>
    <name evidence="2" type="ORF">GQ607_010335</name>
</gene>
<evidence type="ECO:0000256" key="1">
    <source>
        <dbReference type="SAM" id="MobiDB-lite"/>
    </source>
</evidence>
<feature type="compositionally biased region" description="Polar residues" evidence="1">
    <location>
        <begin position="46"/>
        <end position="55"/>
    </location>
</feature>
<protein>
    <submittedName>
        <fullName evidence="2">Uncharacterized protein</fullName>
    </submittedName>
</protein>
<evidence type="ECO:0000313" key="2">
    <source>
        <dbReference type="EMBL" id="KAF0322457.1"/>
    </source>
</evidence>
<dbReference type="AlphaFoldDB" id="A0A8H3WD30"/>
<evidence type="ECO:0000313" key="3">
    <source>
        <dbReference type="Proteomes" id="UP000434172"/>
    </source>
</evidence>
<organism evidence="2 3">
    <name type="scientific">Colletotrichum asianum</name>
    <dbReference type="NCBI Taxonomy" id="702518"/>
    <lineage>
        <taxon>Eukaryota</taxon>
        <taxon>Fungi</taxon>
        <taxon>Dikarya</taxon>
        <taxon>Ascomycota</taxon>
        <taxon>Pezizomycotina</taxon>
        <taxon>Sordariomycetes</taxon>
        <taxon>Hypocreomycetidae</taxon>
        <taxon>Glomerellales</taxon>
        <taxon>Glomerellaceae</taxon>
        <taxon>Colletotrichum</taxon>
        <taxon>Colletotrichum gloeosporioides species complex</taxon>
    </lineage>
</organism>
<name>A0A8H3WD30_9PEZI</name>
<dbReference type="EMBL" id="WOWK01000061">
    <property type="protein sequence ID" value="KAF0322457.1"/>
    <property type="molecule type" value="Genomic_DNA"/>
</dbReference>
<accession>A0A8H3WD30</accession>
<dbReference type="Proteomes" id="UP000434172">
    <property type="component" value="Unassembled WGS sequence"/>
</dbReference>
<keyword evidence="3" id="KW-1185">Reference proteome</keyword>
<proteinExistence type="predicted"/>
<reference evidence="2 3" key="1">
    <citation type="submission" date="2019-12" db="EMBL/GenBank/DDBJ databases">
        <title>A genome sequence resource for the geographically widespread anthracnose pathogen Colletotrichum asianum.</title>
        <authorList>
            <person name="Meng Y."/>
        </authorList>
    </citation>
    <scope>NUCLEOTIDE SEQUENCE [LARGE SCALE GENOMIC DNA]</scope>
    <source>
        <strain evidence="2 3">ICMP 18580</strain>
    </source>
</reference>
<sequence>MTPRQLPVLPIGLPKVPYKRRLAPLSPSHPSPSLSSPKASFVRPLNSMTSTSPFSSPLVLDPFPEASSPSIRA</sequence>
<comment type="caution">
    <text evidence="2">The sequence shown here is derived from an EMBL/GenBank/DDBJ whole genome shotgun (WGS) entry which is preliminary data.</text>
</comment>
<feature type="region of interest" description="Disordered" evidence="1">
    <location>
        <begin position="21"/>
        <end position="73"/>
    </location>
</feature>